<accession>A0A1H2RXS7</accession>
<dbReference type="OrthoDB" id="5402270at2"/>
<dbReference type="PANTHER" id="PTHR36450">
    <property type="entry name" value="THIOREDOXIN"/>
    <property type="match status" value="1"/>
</dbReference>
<dbReference type="Pfam" id="PF13192">
    <property type="entry name" value="Thioredoxin_3"/>
    <property type="match status" value="1"/>
</dbReference>
<dbReference type="STRING" id="762486.SAMN05444411_101343"/>
<evidence type="ECO:0000259" key="1">
    <source>
        <dbReference type="Pfam" id="PF13192"/>
    </source>
</evidence>
<keyword evidence="3" id="KW-1185">Reference proteome</keyword>
<evidence type="ECO:0000313" key="2">
    <source>
        <dbReference type="EMBL" id="SDW24273.1"/>
    </source>
</evidence>
<dbReference type="AlphaFoldDB" id="A0A1H2RXS7"/>
<dbReference type="NCBIfam" id="TIGR00412">
    <property type="entry name" value="redox_disulf_2"/>
    <property type="match status" value="1"/>
</dbReference>
<dbReference type="EMBL" id="FNNJ01000001">
    <property type="protein sequence ID" value="SDW24273.1"/>
    <property type="molecule type" value="Genomic_DNA"/>
</dbReference>
<dbReference type="Gene3D" id="3.40.30.10">
    <property type="entry name" value="Glutaredoxin"/>
    <property type="match status" value="1"/>
</dbReference>
<protein>
    <submittedName>
        <fullName evidence="2">Small redox-active disulfide protein 2</fullName>
    </submittedName>
</protein>
<dbReference type="InterPro" id="IPR012336">
    <property type="entry name" value="Thioredoxin-like_fold"/>
</dbReference>
<dbReference type="PANTHER" id="PTHR36450:SF1">
    <property type="entry name" value="THIOREDOXIN"/>
    <property type="match status" value="1"/>
</dbReference>
<organism evidence="2 3">
    <name type="scientific">Lutibacter oricola</name>
    <dbReference type="NCBI Taxonomy" id="762486"/>
    <lineage>
        <taxon>Bacteria</taxon>
        <taxon>Pseudomonadati</taxon>
        <taxon>Bacteroidota</taxon>
        <taxon>Flavobacteriia</taxon>
        <taxon>Flavobacteriales</taxon>
        <taxon>Flavobacteriaceae</taxon>
        <taxon>Lutibacter</taxon>
    </lineage>
</organism>
<dbReference type="RefSeq" id="WP_090119077.1">
    <property type="nucleotide sequence ID" value="NZ_FNNJ01000001.1"/>
</dbReference>
<dbReference type="Proteomes" id="UP000199595">
    <property type="component" value="Unassembled WGS sequence"/>
</dbReference>
<reference evidence="2 3" key="1">
    <citation type="submission" date="2016-10" db="EMBL/GenBank/DDBJ databases">
        <authorList>
            <person name="de Groot N.N."/>
        </authorList>
    </citation>
    <scope>NUCLEOTIDE SEQUENCE [LARGE SCALE GENOMIC DNA]</scope>
    <source>
        <strain evidence="2 3">DSM 24956</strain>
    </source>
</reference>
<dbReference type="InterPro" id="IPR036249">
    <property type="entry name" value="Thioredoxin-like_sf"/>
</dbReference>
<proteinExistence type="predicted"/>
<name>A0A1H2RXS7_9FLAO</name>
<gene>
    <name evidence="2" type="ORF">SAMN05444411_101343</name>
</gene>
<dbReference type="SUPFAM" id="SSF52833">
    <property type="entry name" value="Thioredoxin-like"/>
    <property type="match status" value="1"/>
</dbReference>
<sequence length="106" mass="11367">MKSIKVLGTGCPSCVSAEKVIEEVVNELNIDAKIERVTDIMEIMAFDVMKTPAVVVDGKVMIKGKVPSKDEVKAILVDNFANNACCSDESSNDSCCSTDEKETGCC</sequence>
<feature type="domain" description="Thioredoxin-like fold" evidence="1">
    <location>
        <begin position="3"/>
        <end position="76"/>
    </location>
</feature>
<evidence type="ECO:0000313" key="3">
    <source>
        <dbReference type="Proteomes" id="UP000199595"/>
    </source>
</evidence>
<dbReference type="InterPro" id="IPR005243">
    <property type="entry name" value="THIRX-like_proc"/>
</dbReference>